<dbReference type="GO" id="GO:0005840">
    <property type="term" value="C:ribosome"/>
    <property type="evidence" value="ECO:0007669"/>
    <property type="project" value="UniProtKB-KW"/>
</dbReference>
<dbReference type="GO" id="GO:0019843">
    <property type="term" value="F:rRNA binding"/>
    <property type="evidence" value="ECO:0007669"/>
    <property type="project" value="UniProtKB-UniRule"/>
</dbReference>
<keyword evidence="5" id="KW-0699">rRNA-binding</keyword>
<dbReference type="EMBL" id="FWWZ01000001">
    <property type="protein sequence ID" value="SMC08916.1"/>
    <property type="molecule type" value="Genomic_DNA"/>
</dbReference>
<dbReference type="NCBIfam" id="TIGR01079">
    <property type="entry name" value="rplX_bact"/>
    <property type="match status" value="1"/>
</dbReference>
<comment type="similarity">
    <text evidence="1 5 6">Belongs to the universal ribosomal protein uL24 family.</text>
</comment>
<dbReference type="InterPro" id="IPR005824">
    <property type="entry name" value="KOW"/>
</dbReference>
<keyword evidence="2 5" id="KW-0689">Ribosomal protein</keyword>
<comment type="subunit">
    <text evidence="5">Part of the 50S ribosomal subunit.</text>
</comment>
<evidence type="ECO:0000256" key="5">
    <source>
        <dbReference type="HAMAP-Rule" id="MF_01326"/>
    </source>
</evidence>
<proteinExistence type="inferred from homology"/>
<dbReference type="Proteomes" id="UP000192602">
    <property type="component" value="Unassembled WGS sequence"/>
</dbReference>
<keyword evidence="9" id="KW-1185">Reference proteome</keyword>
<dbReference type="PROSITE" id="PS01108">
    <property type="entry name" value="RIBOSOMAL_L24"/>
    <property type="match status" value="1"/>
</dbReference>
<dbReference type="RefSeq" id="WP_084275171.1">
    <property type="nucleotide sequence ID" value="NZ_AP026671.1"/>
</dbReference>
<evidence type="ECO:0000256" key="4">
    <source>
        <dbReference type="ARBA" id="ARBA00035206"/>
    </source>
</evidence>
<keyword evidence="3 5" id="KW-0687">Ribonucleoprotein</keyword>
<keyword evidence="5" id="KW-0694">RNA-binding</keyword>
<dbReference type="InterPro" id="IPR014722">
    <property type="entry name" value="Rib_uL2_dom2"/>
</dbReference>
<dbReference type="InterPro" id="IPR008991">
    <property type="entry name" value="Translation_prot_SH3-like_sf"/>
</dbReference>
<evidence type="ECO:0000313" key="8">
    <source>
        <dbReference type="EMBL" id="SMC08916.1"/>
    </source>
</evidence>
<dbReference type="Pfam" id="PF17136">
    <property type="entry name" value="ribosomal_L24"/>
    <property type="match status" value="1"/>
</dbReference>
<dbReference type="GO" id="GO:0003735">
    <property type="term" value="F:structural constituent of ribosome"/>
    <property type="evidence" value="ECO:0007669"/>
    <property type="project" value="InterPro"/>
</dbReference>
<dbReference type="InterPro" id="IPR041988">
    <property type="entry name" value="Ribosomal_uL24_KOW"/>
</dbReference>
<protein>
    <recommendedName>
        <fullName evidence="4 5">Large ribosomal subunit protein uL24</fullName>
    </recommendedName>
</protein>
<dbReference type="Pfam" id="PF00467">
    <property type="entry name" value="KOW"/>
    <property type="match status" value="1"/>
</dbReference>
<dbReference type="InterPro" id="IPR057264">
    <property type="entry name" value="Ribosomal_uL24_C"/>
</dbReference>
<evidence type="ECO:0000259" key="7">
    <source>
        <dbReference type="SMART" id="SM00739"/>
    </source>
</evidence>
<dbReference type="InterPro" id="IPR005825">
    <property type="entry name" value="Ribosomal_uL24_CS"/>
</dbReference>
<comment type="function">
    <text evidence="5">One of two assembly initiator proteins, it binds directly to the 5'-end of the 23S rRNA, where it nucleates assembly of the 50S subunit.</text>
</comment>
<comment type="function">
    <text evidence="5">One of the proteins that surrounds the polypeptide exit tunnel on the outside of the subunit.</text>
</comment>
<evidence type="ECO:0000313" key="9">
    <source>
        <dbReference type="Proteomes" id="UP000192602"/>
    </source>
</evidence>
<dbReference type="SUPFAM" id="SSF50104">
    <property type="entry name" value="Translation proteins SH3-like domain"/>
    <property type="match status" value="1"/>
</dbReference>
<dbReference type="GO" id="GO:1990904">
    <property type="term" value="C:ribonucleoprotein complex"/>
    <property type="evidence" value="ECO:0007669"/>
    <property type="project" value="UniProtKB-KW"/>
</dbReference>
<sequence>MAKLKIKKGDIVEIIAGDDKGKTGEVLKVLPKKEAVIVAGCKVAKKAVKPSEQNPEGGFINKEMPIHISNVRKVEGGAS</sequence>
<dbReference type="STRING" id="1069081.SAMN05660197_0699"/>
<dbReference type="SMART" id="SM00739">
    <property type="entry name" value="KOW"/>
    <property type="match status" value="1"/>
</dbReference>
<dbReference type="GO" id="GO:0006412">
    <property type="term" value="P:translation"/>
    <property type="evidence" value="ECO:0007669"/>
    <property type="project" value="UniProtKB-UniRule"/>
</dbReference>
<evidence type="ECO:0000256" key="2">
    <source>
        <dbReference type="ARBA" id="ARBA00022980"/>
    </source>
</evidence>
<gene>
    <name evidence="5" type="primary">rplX</name>
    <name evidence="8" type="ORF">SAMN05660197_0699</name>
</gene>
<organism evidence="8 9">
    <name type="scientific">Nitratiruptor tergarcus DSM 16512</name>
    <dbReference type="NCBI Taxonomy" id="1069081"/>
    <lineage>
        <taxon>Bacteria</taxon>
        <taxon>Pseudomonadati</taxon>
        <taxon>Campylobacterota</taxon>
        <taxon>Epsilonproteobacteria</taxon>
        <taxon>Nautiliales</taxon>
        <taxon>Nitratiruptoraceae</taxon>
        <taxon>Nitratiruptor</taxon>
    </lineage>
</organism>
<evidence type="ECO:0000256" key="1">
    <source>
        <dbReference type="ARBA" id="ARBA00010618"/>
    </source>
</evidence>
<accession>A0A1W1WRN5</accession>
<dbReference type="HAMAP" id="MF_01326_B">
    <property type="entry name" value="Ribosomal_uL24_B"/>
    <property type="match status" value="1"/>
</dbReference>
<name>A0A1W1WRN5_9BACT</name>
<dbReference type="InterPro" id="IPR003256">
    <property type="entry name" value="Ribosomal_uL24"/>
</dbReference>
<evidence type="ECO:0000256" key="6">
    <source>
        <dbReference type="RuleBase" id="RU003477"/>
    </source>
</evidence>
<feature type="domain" description="KOW" evidence="7">
    <location>
        <begin position="5"/>
        <end position="32"/>
    </location>
</feature>
<dbReference type="CDD" id="cd06089">
    <property type="entry name" value="KOW_RPL26"/>
    <property type="match status" value="1"/>
</dbReference>
<reference evidence="9" key="1">
    <citation type="submission" date="2017-04" db="EMBL/GenBank/DDBJ databases">
        <authorList>
            <person name="Varghese N."/>
            <person name="Submissions S."/>
        </authorList>
    </citation>
    <scope>NUCLEOTIDE SEQUENCE [LARGE SCALE GENOMIC DNA]</scope>
    <source>
        <strain evidence="9">DSM 16512</strain>
    </source>
</reference>
<dbReference type="OrthoDB" id="9807419at2"/>
<dbReference type="Gene3D" id="2.30.30.30">
    <property type="match status" value="1"/>
</dbReference>
<dbReference type="AlphaFoldDB" id="A0A1W1WRN5"/>
<evidence type="ECO:0000256" key="3">
    <source>
        <dbReference type="ARBA" id="ARBA00023274"/>
    </source>
</evidence>
<dbReference type="PANTHER" id="PTHR12903">
    <property type="entry name" value="MITOCHONDRIAL RIBOSOMAL PROTEIN L24"/>
    <property type="match status" value="1"/>
</dbReference>